<accession>A0A4R6TPG4</accession>
<evidence type="ECO:0000259" key="2">
    <source>
        <dbReference type="Pfam" id="PF00144"/>
    </source>
</evidence>
<dbReference type="Pfam" id="PF00144">
    <property type="entry name" value="Beta-lactamase"/>
    <property type="match status" value="1"/>
</dbReference>
<dbReference type="RefSeq" id="WP_166627706.1">
    <property type="nucleotide sequence ID" value="NZ_SNYH01000001.1"/>
</dbReference>
<evidence type="ECO:0000313" key="3">
    <source>
        <dbReference type="EMBL" id="TDQ30179.1"/>
    </source>
</evidence>
<dbReference type="InterPro" id="IPR012338">
    <property type="entry name" value="Beta-lactam/transpept-like"/>
</dbReference>
<gene>
    <name evidence="3" type="ORF">DFQ07_0517</name>
</gene>
<dbReference type="InterPro" id="IPR051478">
    <property type="entry name" value="Beta-lactamase-like_AB/R"/>
</dbReference>
<comment type="caution">
    <text evidence="3">The sequence shown here is derived from an EMBL/GenBank/DDBJ whole genome shotgun (WGS) entry which is preliminary data.</text>
</comment>
<dbReference type="Gene3D" id="3.40.710.10">
    <property type="entry name" value="DD-peptidase/beta-lactamase superfamily"/>
    <property type="match status" value="1"/>
</dbReference>
<dbReference type="PANTHER" id="PTHR22935:SF95">
    <property type="entry name" value="BETA-LACTAMASE-LIKE 1-RELATED"/>
    <property type="match status" value="1"/>
</dbReference>
<name>A0A4R6TPG4_9FLAO</name>
<dbReference type="SUPFAM" id="SSF56601">
    <property type="entry name" value="beta-lactamase/transpeptidase-like"/>
    <property type="match status" value="1"/>
</dbReference>
<keyword evidence="4" id="KW-1185">Reference proteome</keyword>
<dbReference type="PANTHER" id="PTHR22935">
    <property type="entry name" value="PENICILLIN-BINDING PROTEIN"/>
    <property type="match status" value="1"/>
</dbReference>
<evidence type="ECO:0000313" key="4">
    <source>
        <dbReference type="Proteomes" id="UP000295390"/>
    </source>
</evidence>
<feature type="domain" description="Beta-lactamase-related" evidence="2">
    <location>
        <begin position="27"/>
        <end position="304"/>
    </location>
</feature>
<dbReference type="Proteomes" id="UP000295390">
    <property type="component" value="Unassembled WGS sequence"/>
</dbReference>
<evidence type="ECO:0000256" key="1">
    <source>
        <dbReference type="ARBA" id="ARBA00038473"/>
    </source>
</evidence>
<reference evidence="3 4" key="1">
    <citation type="submission" date="2019-03" db="EMBL/GenBank/DDBJ databases">
        <title>Genomic Encyclopedia of Type Strains, Phase III (KMG-III): the genomes of soil and plant-associated and newly described type strains.</title>
        <authorList>
            <person name="Whitman W."/>
        </authorList>
    </citation>
    <scope>NUCLEOTIDE SEQUENCE [LARGE SCALE GENOMIC DNA]</scope>
    <source>
        <strain evidence="3 4">CECT 8283</strain>
    </source>
</reference>
<sequence>MNNFLRPPYTSLSGVLYINGVSHQFHFGELIDKNKATNETLYEIGSLTKTYTGLLLSQAVYDKKVNLENNIQTYLHDNYPNLKLNNNAPITLRHLITHTSGLPLNINCTDVYAPVEEQIKCFESFTKEDFFTTLKDIKLTHATGKDYNYSNAGVQLVGYILENVYQLSFQELLKKYVFSRSKEQHTSYNTNNEFPVLKGKNNERQPMPLINGFYKHAGSLISSTSSMQNYLKMYLESDDPVIKQAMNKLAGNNQHGRAYAWNTYNYDSHKKMLYHNGGTFGYSSWAALYPNQKVGIFLVTNIINNQSQGDLNELSNKIIDQVIE</sequence>
<dbReference type="AlphaFoldDB" id="A0A4R6TPG4"/>
<protein>
    <submittedName>
        <fullName evidence="3">CubicO group peptidase (Beta-lactamase class C family)</fullName>
    </submittedName>
</protein>
<organism evidence="3 4">
    <name type="scientific">Tenacibaculum caenipelagi</name>
    <dbReference type="NCBI Taxonomy" id="1325435"/>
    <lineage>
        <taxon>Bacteria</taxon>
        <taxon>Pseudomonadati</taxon>
        <taxon>Bacteroidota</taxon>
        <taxon>Flavobacteriia</taxon>
        <taxon>Flavobacteriales</taxon>
        <taxon>Flavobacteriaceae</taxon>
        <taxon>Tenacibaculum</taxon>
    </lineage>
</organism>
<dbReference type="EMBL" id="SNYH01000001">
    <property type="protein sequence ID" value="TDQ30179.1"/>
    <property type="molecule type" value="Genomic_DNA"/>
</dbReference>
<dbReference type="InterPro" id="IPR001466">
    <property type="entry name" value="Beta-lactam-related"/>
</dbReference>
<comment type="similarity">
    <text evidence="1">Belongs to the beta-lactamase family.</text>
</comment>
<proteinExistence type="inferred from homology"/>